<dbReference type="InterPro" id="IPR036770">
    <property type="entry name" value="Ankyrin_rpt-contain_sf"/>
</dbReference>
<dbReference type="PROSITE" id="PS51186">
    <property type="entry name" value="GNAT"/>
    <property type="match status" value="1"/>
</dbReference>
<gene>
    <name evidence="3" type="ORF">Krac_4296</name>
</gene>
<comment type="caution">
    <text evidence="3">The sequence shown here is derived from an EMBL/GenBank/DDBJ whole genome shotgun (WGS) entry which is preliminary data.</text>
</comment>
<feature type="domain" description="N-acetyltransferase" evidence="2">
    <location>
        <begin position="119"/>
        <end position="273"/>
    </location>
</feature>
<dbReference type="eggNOG" id="COG3153">
    <property type="taxonomic scope" value="Bacteria"/>
</dbReference>
<dbReference type="InParanoid" id="D6TSE3"/>
<dbReference type="GO" id="GO:0016747">
    <property type="term" value="F:acyltransferase activity, transferring groups other than amino-acyl groups"/>
    <property type="evidence" value="ECO:0007669"/>
    <property type="project" value="InterPro"/>
</dbReference>
<evidence type="ECO:0000256" key="1">
    <source>
        <dbReference type="PROSITE-ProRule" id="PRU00023"/>
    </source>
</evidence>
<dbReference type="InterPro" id="IPR002110">
    <property type="entry name" value="Ankyrin_rpt"/>
</dbReference>
<dbReference type="OrthoDB" id="8453373at2"/>
<protein>
    <submittedName>
        <fullName evidence="3">GCN5-related N-acetyltransferase</fullName>
    </submittedName>
</protein>
<dbReference type="PROSITE" id="PS50297">
    <property type="entry name" value="ANK_REP_REGION"/>
    <property type="match status" value="1"/>
</dbReference>
<dbReference type="Pfam" id="PF00583">
    <property type="entry name" value="Acetyltransf_1"/>
    <property type="match status" value="1"/>
</dbReference>
<evidence type="ECO:0000259" key="2">
    <source>
        <dbReference type="PROSITE" id="PS51186"/>
    </source>
</evidence>
<accession>D6TSE3</accession>
<proteinExistence type="predicted"/>
<dbReference type="SUPFAM" id="SSF55729">
    <property type="entry name" value="Acyl-CoA N-acyltransferases (Nat)"/>
    <property type="match status" value="1"/>
</dbReference>
<dbReference type="EMBL" id="ADVG01000003">
    <property type="protein sequence ID" value="EFH83344.1"/>
    <property type="molecule type" value="Genomic_DNA"/>
</dbReference>
<name>D6TSE3_KTERA</name>
<dbReference type="PROSITE" id="PS50088">
    <property type="entry name" value="ANK_REPEAT"/>
    <property type="match status" value="1"/>
</dbReference>
<feature type="repeat" description="ANK" evidence="1">
    <location>
        <begin position="369"/>
        <end position="401"/>
    </location>
</feature>
<keyword evidence="1" id="KW-0040">ANK repeat</keyword>
<dbReference type="CDD" id="cd04301">
    <property type="entry name" value="NAT_SF"/>
    <property type="match status" value="1"/>
</dbReference>
<evidence type="ECO:0000313" key="4">
    <source>
        <dbReference type="Proteomes" id="UP000004508"/>
    </source>
</evidence>
<dbReference type="SUPFAM" id="SSF48403">
    <property type="entry name" value="Ankyrin repeat"/>
    <property type="match status" value="1"/>
</dbReference>
<dbReference type="Pfam" id="PF00023">
    <property type="entry name" value="Ank"/>
    <property type="match status" value="2"/>
</dbReference>
<organism evidence="3 4">
    <name type="scientific">Ktedonobacter racemifer DSM 44963</name>
    <dbReference type="NCBI Taxonomy" id="485913"/>
    <lineage>
        <taxon>Bacteria</taxon>
        <taxon>Bacillati</taxon>
        <taxon>Chloroflexota</taxon>
        <taxon>Ktedonobacteria</taxon>
        <taxon>Ktedonobacterales</taxon>
        <taxon>Ktedonobacteraceae</taxon>
        <taxon>Ktedonobacter</taxon>
    </lineage>
</organism>
<dbReference type="AlphaFoldDB" id="D6TSE3"/>
<keyword evidence="3" id="KW-0808">Transferase</keyword>
<dbReference type="STRING" id="485913.Krac_4296"/>
<dbReference type="InterPro" id="IPR000182">
    <property type="entry name" value="GNAT_dom"/>
</dbReference>
<evidence type="ECO:0000313" key="3">
    <source>
        <dbReference type="EMBL" id="EFH83344.1"/>
    </source>
</evidence>
<keyword evidence="4" id="KW-1185">Reference proteome</keyword>
<dbReference type="InterPro" id="IPR016181">
    <property type="entry name" value="Acyl_CoA_acyltransferase"/>
</dbReference>
<dbReference type="Proteomes" id="UP000004508">
    <property type="component" value="Unassembled WGS sequence"/>
</dbReference>
<sequence length="435" mass="49372">MDYRDRQELFLEDDPTFEQKWQALSLNNQGWFARCAQARAKEVVSEKGIMWTSGHLAISSVNPLQIGDQLDRALEWYRAQRPMEGAICWYLTAIPPGDLAARLLARGFEPNWQPHWMWCNLRDLSGQHVHSSAFDIQAIEDEPAYQIDDLSSYPAEKREARAALHQMFPHHVRSLVAFQKNQIVGRCMLNITTGEWGIGGMFAMGVGLSARNQGIGTALAWEACDLARQMGCHHVVLNATPMGEPVYRRVGFQSMGYGPSWHLRTQTLAAPPPTNDQILFLEATGRGEVMALDERGKRVEDRFFHDPLSNGLTPLDIAVHCQQPASVDWLVSHGVPLDLLSAWDMGWKQQVHRLRIEHPELVNVQRGERQLTPLHIAVERGDLELAKVLLTVPNDLDLKDSEFEATALGWAQHFQRAEIIILIEQHRMSQRKLDH</sequence>
<dbReference type="Gene3D" id="3.40.630.30">
    <property type="match status" value="1"/>
</dbReference>
<dbReference type="SMART" id="SM00248">
    <property type="entry name" value="ANK"/>
    <property type="match status" value="2"/>
</dbReference>
<dbReference type="RefSeq" id="WP_007913990.1">
    <property type="nucleotide sequence ID" value="NZ_ADVG01000003.1"/>
</dbReference>
<reference evidence="3 4" key="1">
    <citation type="journal article" date="2011" name="Stand. Genomic Sci.">
        <title>Non-contiguous finished genome sequence and contextual data of the filamentous soil bacterium Ktedonobacter racemifer type strain (SOSP1-21).</title>
        <authorList>
            <person name="Chang Y.J."/>
            <person name="Land M."/>
            <person name="Hauser L."/>
            <person name="Chertkov O."/>
            <person name="Del Rio T.G."/>
            <person name="Nolan M."/>
            <person name="Copeland A."/>
            <person name="Tice H."/>
            <person name="Cheng J.F."/>
            <person name="Lucas S."/>
            <person name="Han C."/>
            <person name="Goodwin L."/>
            <person name="Pitluck S."/>
            <person name="Ivanova N."/>
            <person name="Ovchinikova G."/>
            <person name="Pati A."/>
            <person name="Chen A."/>
            <person name="Palaniappan K."/>
            <person name="Mavromatis K."/>
            <person name="Liolios K."/>
            <person name="Brettin T."/>
            <person name="Fiebig A."/>
            <person name="Rohde M."/>
            <person name="Abt B."/>
            <person name="Goker M."/>
            <person name="Detter J.C."/>
            <person name="Woyke T."/>
            <person name="Bristow J."/>
            <person name="Eisen J.A."/>
            <person name="Markowitz V."/>
            <person name="Hugenholtz P."/>
            <person name="Kyrpides N.C."/>
            <person name="Klenk H.P."/>
            <person name="Lapidus A."/>
        </authorList>
    </citation>
    <scope>NUCLEOTIDE SEQUENCE [LARGE SCALE GENOMIC DNA]</scope>
    <source>
        <strain evidence="4">DSM 44963</strain>
    </source>
</reference>
<dbReference type="Gene3D" id="1.25.40.20">
    <property type="entry name" value="Ankyrin repeat-containing domain"/>
    <property type="match status" value="1"/>
</dbReference>